<gene>
    <name evidence="9" type="ORF">SAMN05216375_101183</name>
    <name evidence="8" type="ORF">TR210_85</name>
</gene>
<keyword evidence="11" id="KW-1185">Reference proteome</keyword>
<reference evidence="8 10" key="1">
    <citation type="submission" date="2016-02" db="EMBL/GenBank/DDBJ databases">
        <authorList>
            <person name="Wen L."/>
            <person name="He K."/>
            <person name="Yang H."/>
        </authorList>
    </citation>
    <scope>NUCLEOTIDE SEQUENCE [LARGE SCALE GENOMIC DNA]</scope>
    <source>
        <strain evidence="8">Trichococcus_R210</strain>
    </source>
</reference>
<dbReference type="InterPro" id="IPR027417">
    <property type="entry name" value="P-loop_NTPase"/>
</dbReference>
<dbReference type="Proteomes" id="UP000076878">
    <property type="component" value="Unassembled WGS sequence"/>
</dbReference>
<evidence type="ECO:0000313" key="11">
    <source>
        <dbReference type="Proteomes" id="UP000199280"/>
    </source>
</evidence>
<accession>A0A143Y689</accession>
<protein>
    <submittedName>
        <fullName evidence="9">ABC transport system ATP-binding protein</fullName>
    </submittedName>
    <submittedName>
        <fullName evidence="8">Abc transporter</fullName>
    </submittedName>
</protein>
<keyword evidence="6" id="KW-0472">Membrane</keyword>
<dbReference type="Pfam" id="PF00005">
    <property type="entry name" value="ABC_tran"/>
    <property type="match status" value="1"/>
</dbReference>
<dbReference type="RefSeq" id="WP_068620447.1">
    <property type="nucleotide sequence ID" value="NZ_FJNB01000001.1"/>
</dbReference>
<dbReference type="PANTHER" id="PTHR42788:SF7">
    <property type="entry name" value="NITRATE ABC TRANSPORTER ATP-BINDING PROTEIN"/>
    <property type="match status" value="1"/>
</dbReference>
<proteinExistence type="predicted"/>
<dbReference type="GO" id="GO:0016887">
    <property type="term" value="F:ATP hydrolysis activity"/>
    <property type="evidence" value="ECO:0007669"/>
    <property type="project" value="InterPro"/>
</dbReference>
<reference evidence="9 11" key="2">
    <citation type="submission" date="2016-10" db="EMBL/GenBank/DDBJ databases">
        <authorList>
            <person name="Varghese N."/>
            <person name="Submissions S."/>
        </authorList>
    </citation>
    <scope>NUCLEOTIDE SEQUENCE [LARGE SCALE GENOMIC DNA]</scope>
    <source>
        <strain evidence="9 11">DSM 22150</strain>
    </source>
</reference>
<organism evidence="8 10">
    <name type="scientific">Trichococcus ilyis</name>
    <dbReference type="NCBI Taxonomy" id="640938"/>
    <lineage>
        <taxon>Bacteria</taxon>
        <taxon>Bacillati</taxon>
        <taxon>Bacillota</taxon>
        <taxon>Bacilli</taxon>
        <taxon>Lactobacillales</taxon>
        <taxon>Carnobacteriaceae</taxon>
        <taxon>Trichococcus</taxon>
    </lineage>
</organism>
<name>A0A143Y689_9LACT</name>
<dbReference type="GO" id="GO:0005886">
    <property type="term" value="C:plasma membrane"/>
    <property type="evidence" value="ECO:0007669"/>
    <property type="project" value="UniProtKB-SubCell"/>
</dbReference>
<feature type="domain" description="ABC transporter" evidence="7">
    <location>
        <begin position="8"/>
        <end position="255"/>
    </location>
</feature>
<evidence type="ECO:0000256" key="6">
    <source>
        <dbReference type="ARBA" id="ARBA00023136"/>
    </source>
</evidence>
<keyword evidence="3" id="KW-1003">Cell membrane</keyword>
<evidence type="ECO:0000259" key="7">
    <source>
        <dbReference type="PROSITE" id="PS50893"/>
    </source>
</evidence>
<dbReference type="InterPro" id="IPR050166">
    <property type="entry name" value="ABC_transporter_ATP-bind"/>
</dbReference>
<evidence type="ECO:0000313" key="10">
    <source>
        <dbReference type="Proteomes" id="UP000076878"/>
    </source>
</evidence>
<evidence type="ECO:0000313" key="9">
    <source>
        <dbReference type="EMBL" id="SEI54867.1"/>
    </source>
</evidence>
<dbReference type="SUPFAM" id="SSF52540">
    <property type="entry name" value="P-loop containing nucleoside triphosphate hydrolases"/>
    <property type="match status" value="1"/>
</dbReference>
<evidence type="ECO:0000256" key="1">
    <source>
        <dbReference type="ARBA" id="ARBA00004202"/>
    </source>
</evidence>
<dbReference type="InterPro" id="IPR003593">
    <property type="entry name" value="AAA+_ATPase"/>
</dbReference>
<dbReference type="EMBL" id="FNYT01000001">
    <property type="protein sequence ID" value="SEI54867.1"/>
    <property type="molecule type" value="Genomic_DNA"/>
</dbReference>
<dbReference type="InterPro" id="IPR003439">
    <property type="entry name" value="ABC_transporter-like_ATP-bd"/>
</dbReference>
<dbReference type="SMART" id="SM00382">
    <property type="entry name" value="AAA"/>
    <property type="match status" value="1"/>
</dbReference>
<dbReference type="PROSITE" id="PS50893">
    <property type="entry name" value="ABC_TRANSPORTER_2"/>
    <property type="match status" value="1"/>
</dbReference>
<dbReference type="AlphaFoldDB" id="A0A143Y689"/>
<dbReference type="EMBL" id="FJNB01000001">
    <property type="protein sequence ID" value="CZQ80816.1"/>
    <property type="molecule type" value="Genomic_DNA"/>
</dbReference>
<keyword evidence="2" id="KW-0813">Transport</keyword>
<evidence type="ECO:0000256" key="2">
    <source>
        <dbReference type="ARBA" id="ARBA00022448"/>
    </source>
</evidence>
<dbReference type="Proteomes" id="UP000199280">
    <property type="component" value="Unassembled WGS sequence"/>
</dbReference>
<sequence>MTNQEAMLTMSHVSKTFYPGSPNQVNALQDVNLTVRKGDFITLVGGNGAGKSTLLNAISGNFLPDTGDIIVNGQDVTFLKEDKRAPYISRVFQDPKMGTAPRMTVQENLSLAYRRGQKRTLRFGTSHEEKVFFKEELKKLGLGLENRMGAEIGLLSGGQRQAIALLMATMKRPDILLLDEHTAALDPKTAKLVLELTNQQVIDNNLTSIMITHNLQDAIQYGNRMLVLHHGQIMKDYDEEMKKSLTPEKIFAELQELSIQDMLV</sequence>
<dbReference type="OrthoDB" id="9776369at2"/>
<dbReference type="STRING" id="640938.TR210_85"/>
<dbReference type="InterPro" id="IPR017871">
    <property type="entry name" value="ABC_transporter-like_CS"/>
</dbReference>
<keyword evidence="5 9" id="KW-0067">ATP-binding</keyword>
<evidence type="ECO:0000256" key="4">
    <source>
        <dbReference type="ARBA" id="ARBA00022741"/>
    </source>
</evidence>
<dbReference type="PROSITE" id="PS00211">
    <property type="entry name" value="ABC_TRANSPORTER_1"/>
    <property type="match status" value="1"/>
</dbReference>
<evidence type="ECO:0000256" key="5">
    <source>
        <dbReference type="ARBA" id="ARBA00022840"/>
    </source>
</evidence>
<dbReference type="Gene3D" id="3.40.50.300">
    <property type="entry name" value="P-loop containing nucleotide triphosphate hydrolases"/>
    <property type="match status" value="1"/>
</dbReference>
<dbReference type="GO" id="GO:0005524">
    <property type="term" value="F:ATP binding"/>
    <property type="evidence" value="ECO:0007669"/>
    <property type="project" value="UniProtKB-KW"/>
</dbReference>
<keyword evidence="4" id="KW-0547">Nucleotide-binding</keyword>
<comment type="subcellular location">
    <subcellularLocation>
        <location evidence="1">Cell membrane</location>
        <topology evidence="1">Peripheral membrane protein</topology>
    </subcellularLocation>
</comment>
<evidence type="ECO:0000313" key="8">
    <source>
        <dbReference type="EMBL" id="CZQ80816.1"/>
    </source>
</evidence>
<dbReference type="PANTHER" id="PTHR42788">
    <property type="entry name" value="TAURINE IMPORT ATP-BINDING PROTEIN-RELATED"/>
    <property type="match status" value="1"/>
</dbReference>
<evidence type="ECO:0000256" key="3">
    <source>
        <dbReference type="ARBA" id="ARBA00022475"/>
    </source>
</evidence>